<evidence type="ECO:0000256" key="1">
    <source>
        <dbReference type="SAM" id="MobiDB-lite"/>
    </source>
</evidence>
<proteinExistence type="predicted"/>
<accession>A0A450WB40</accession>
<gene>
    <name evidence="2" type="ORF">BECKLPF1236B_GA0070989_105811</name>
</gene>
<dbReference type="AlphaFoldDB" id="A0A450WB40"/>
<name>A0A450WB40_9GAMM</name>
<feature type="region of interest" description="Disordered" evidence="1">
    <location>
        <begin position="1"/>
        <end position="23"/>
    </location>
</feature>
<sequence length="180" mass="20168">MTAAGLGRRRERKESSRPERERLRAGCSFPMHKDFPPFGRDGHIYDVKFGADQIGKMLAFRARIERGVGTGVRTESPKVLVFPIPGRIDAGFRSIGIAIVDRRSNPRKAASSLSAHSIPHPSSIRHFRTGSYHRAMRRLFSTFVSKPRRGWAPFSIHSPVAISNTQPCFGQVNFRPSTAR</sequence>
<protein>
    <submittedName>
        <fullName evidence="2">Uncharacterized protein</fullName>
    </submittedName>
</protein>
<reference evidence="2" key="1">
    <citation type="submission" date="2019-02" db="EMBL/GenBank/DDBJ databases">
        <authorList>
            <person name="Gruber-Vodicka R. H."/>
            <person name="Seah K. B. B."/>
        </authorList>
    </citation>
    <scope>NUCLEOTIDE SEQUENCE</scope>
    <source>
        <strain evidence="2">BECK_S313</strain>
    </source>
</reference>
<organism evidence="2">
    <name type="scientific">Candidatus Kentrum sp. LPFa</name>
    <dbReference type="NCBI Taxonomy" id="2126335"/>
    <lineage>
        <taxon>Bacteria</taxon>
        <taxon>Pseudomonadati</taxon>
        <taxon>Pseudomonadota</taxon>
        <taxon>Gammaproteobacteria</taxon>
        <taxon>Candidatus Kentrum</taxon>
    </lineage>
</organism>
<feature type="compositionally biased region" description="Basic and acidic residues" evidence="1">
    <location>
        <begin position="12"/>
        <end position="23"/>
    </location>
</feature>
<evidence type="ECO:0000313" key="2">
    <source>
        <dbReference type="EMBL" id="VFK14225.1"/>
    </source>
</evidence>
<dbReference type="EMBL" id="CAADFK010000058">
    <property type="protein sequence ID" value="VFK14225.1"/>
    <property type="molecule type" value="Genomic_DNA"/>
</dbReference>